<feature type="domain" description="Histidine kinase/HSP90-like ATPase" evidence="1">
    <location>
        <begin position="36"/>
        <end position="136"/>
    </location>
</feature>
<reference evidence="4" key="2">
    <citation type="submission" date="2015-02" db="EMBL/GenBank/DDBJ databases">
        <title>Physiological reanalysis, assessment of diazotrophy, and genome sequences of multiple isolates of Streptomyces thermoautotrophicus.</title>
        <authorList>
            <person name="MacKellar D.C."/>
            <person name="Lieber L."/>
            <person name="Norman J."/>
            <person name="Bolger A."/>
            <person name="Tobin C."/>
            <person name="Murray J.W."/>
            <person name="Friesen M."/>
            <person name="Prell J."/>
        </authorList>
    </citation>
    <scope>NUCLEOTIDE SEQUENCE [LARGE SCALE GENOMIC DNA]</scope>
    <source>
        <strain evidence="4">UBT1</strain>
    </source>
</reference>
<protein>
    <recommendedName>
        <fullName evidence="1">Histidine kinase/HSP90-like ATPase domain-containing protein</fullName>
    </recommendedName>
</protein>
<dbReference type="EMBL" id="JYIJ01000017">
    <property type="protein sequence ID" value="KWX03892.1"/>
    <property type="molecule type" value="Genomic_DNA"/>
</dbReference>
<name>A0A132NJ06_9ACTN</name>
<sequence>MVVERTATVQIRSAEDMVLARHQVRSAAIAAGFSLVEQTKIVTAASELVRNCLVHGGGGSITIEQVSRDARRGVRLTVCDSGPGIADINMALQDGYSTGRGLGYGLGGAKRLVDEFAIESEVGRGTVVTATRWSTQ</sequence>
<dbReference type="SUPFAM" id="SSF55874">
    <property type="entry name" value="ATPase domain of HSP90 chaperone/DNA topoisomerase II/histidine kinase"/>
    <property type="match status" value="1"/>
</dbReference>
<dbReference type="PATRIC" id="fig|1469144.8.peg.3116"/>
<dbReference type="Gene3D" id="3.30.565.10">
    <property type="entry name" value="Histidine kinase-like ATPase, C-terminal domain"/>
    <property type="match status" value="1"/>
</dbReference>
<dbReference type="Proteomes" id="UP000070598">
    <property type="component" value="Unassembled WGS sequence"/>
</dbReference>
<organism evidence="3 4">
    <name type="scientific">Carbonactinospora thermoautotrophica</name>
    <dbReference type="NCBI Taxonomy" id="1469144"/>
    <lineage>
        <taxon>Bacteria</taxon>
        <taxon>Bacillati</taxon>
        <taxon>Actinomycetota</taxon>
        <taxon>Actinomycetes</taxon>
        <taxon>Kitasatosporales</taxon>
        <taxon>Carbonactinosporaceae</taxon>
        <taxon>Carbonactinospora</taxon>
    </lineage>
</organism>
<evidence type="ECO:0000313" key="2">
    <source>
        <dbReference type="EMBL" id="KWX03892.1"/>
    </source>
</evidence>
<proteinExistence type="predicted"/>
<dbReference type="AlphaFoldDB" id="A0A132NJ06"/>
<evidence type="ECO:0000313" key="5">
    <source>
        <dbReference type="Proteomes" id="UP000070659"/>
    </source>
</evidence>
<dbReference type="SMART" id="SM00387">
    <property type="entry name" value="HATPase_c"/>
    <property type="match status" value="1"/>
</dbReference>
<evidence type="ECO:0000259" key="1">
    <source>
        <dbReference type="SMART" id="SM00387"/>
    </source>
</evidence>
<gene>
    <name evidence="2" type="ORF">TH66_12800</name>
    <name evidence="3" type="ORF">TR74_05480</name>
</gene>
<comment type="caution">
    <text evidence="3">The sequence shown here is derived from an EMBL/GenBank/DDBJ whole genome shotgun (WGS) entry which is preliminary data.</text>
</comment>
<accession>A0A132NJ06</accession>
<dbReference type="Proteomes" id="UP000070659">
    <property type="component" value="Unassembled WGS sequence"/>
</dbReference>
<dbReference type="Pfam" id="PF13581">
    <property type="entry name" value="HATPase_c_2"/>
    <property type="match status" value="1"/>
</dbReference>
<dbReference type="CDD" id="cd16934">
    <property type="entry name" value="HATPase_RsbT-like"/>
    <property type="match status" value="1"/>
</dbReference>
<dbReference type="InterPro" id="IPR003594">
    <property type="entry name" value="HATPase_dom"/>
</dbReference>
<evidence type="ECO:0000313" key="4">
    <source>
        <dbReference type="Proteomes" id="UP000070598"/>
    </source>
</evidence>
<dbReference type="InterPro" id="IPR036890">
    <property type="entry name" value="HATPase_C_sf"/>
</dbReference>
<dbReference type="EMBL" id="JYIK01000612">
    <property type="protein sequence ID" value="KWX10131.1"/>
    <property type="molecule type" value="Genomic_DNA"/>
</dbReference>
<reference evidence="3 5" key="1">
    <citation type="submission" date="2015-02" db="EMBL/GenBank/DDBJ databases">
        <title>Physiological reanalysis, assessment of diazotrophy, and genome sequences of multiple isolates of Streptomyces thermoautotrophicus.</title>
        <authorList>
            <person name="MacKellar D.C."/>
            <person name="Lieber L."/>
            <person name="Norman J."/>
            <person name="Bolger A."/>
            <person name="Tobin C."/>
            <person name="Murray J.W."/>
            <person name="Prell J."/>
        </authorList>
    </citation>
    <scope>NUCLEOTIDE SEQUENCE [LARGE SCALE GENOMIC DNA]</scope>
    <source>
        <strain evidence="3 5">UBT1</strain>
    </source>
</reference>
<evidence type="ECO:0000313" key="3">
    <source>
        <dbReference type="EMBL" id="KWX10131.1"/>
    </source>
</evidence>